<reference evidence="1 2" key="1">
    <citation type="submission" date="2024-11" db="EMBL/GenBank/DDBJ databases">
        <title>A near-complete genome assembly of Cinchona calisaya.</title>
        <authorList>
            <person name="Lian D.C."/>
            <person name="Zhao X.W."/>
            <person name="Wei L."/>
        </authorList>
    </citation>
    <scope>NUCLEOTIDE SEQUENCE [LARGE SCALE GENOMIC DNA]</scope>
    <source>
        <tissue evidence="1">Nenye</tissue>
    </source>
</reference>
<dbReference type="EMBL" id="JBJUIK010000001">
    <property type="protein sequence ID" value="KAL3538401.1"/>
    <property type="molecule type" value="Genomic_DNA"/>
</dbReference>
<dbReference type="Proteomes" id="UP001630127">
    <property type="component" value="Unassembled WGS sequence"/>
</dbReference>
<comment type="caution">
    <text evidence="1">The sequence shown here is derived from an EMBL/GenBank/DDBJ whole genome shotgun (WGS) entry which is preliminary data.</text>
</comment>
<dbReference type="Pfam" id="PF02992">
    <property type="entry name" value="Transposase_21"/>
    <property type="match status" value="1"/>
</dbReference>
<name>A0ABD3B4Z7_9GENT</name>
<sequence length="376" mass="44543">MRDAHESRTSSEWETKDFERLLNDAQRELYPGCKKYSLLHFIVTFLHIKVMNHMTNKAFDMMLEFFKDVLPEREIVPSYLYGAMKILSSIGFGYKKIEVCKYDCALFWKENEGEDKCPICKEPRWKVNDGKEKKVPHKILWYFPIKPRLQKLFMSSKTAEDMRWHKEKRAKEEGIMRHSVDSLSWKDFDKQYPDFANDSRNVRLGLANDGFNPFDNMNNSYSMWPVILVPYNLPAYKFMREEYLMLALLIPGPRAPGKELDVFLRPLIDDFKDLWHNGINTYDAQSRGNFMMRAAILWTISDFLAYGYLSGWSTSGYKACPCCLDDTTSRRLKGKICFMGHRRFLCHDHPWRKQKTRFNGTIEMHSKPREFLEKIC</sequence>
<organism evidence="1 2">
    <name type="scientific">Cinchona calisaya</name>
    <dbReference type="NCBI Taxonomy" id="153742"/>
    <lineage>
        <taxon>Eukaryota</taxon>
        <taxon>Viridiplantae</taxon>
        <taxon>Streptophyta</taxon>
        <taxon>Embryophyta</taxon>
        <taxon>Tracheophyta</taxon>
        <taxon>Spermatophyta</taxon>
        <taxon>Magnoliopsida</taxon>
        <taxon>eudicotyledons</taxon>
        <taxon>Gunneridae</taxon>
        <taxon>Pentapetalae</taxon>
        <taxon>asterids</taxon>
        <taxon>lamiids</taxon>
        <taxon>Gentianales</taxon>
        <taxon>Rubiaceae</taxon>
        <taxon>Cinchonoideae</taxon>
        <taxon>Cinchoneae</taxon>
        <taxon>Cinchona</taxon>
    </lineage>
</organism>
<evidence type="ECO:0000313" key="2">
    <source>
        <dbReference type="Proteomes" id="UP001630127"/>
    </source>
</evidence>
<proteinExistence type="predicted"/>
<dbReference type="AlphaFoldDB" id="A0ABD3B4Z7"/>
<dbReference type="PANTHER" id="PTHR10775">
    <property type="entry name" value="OS08G0208400 PROTEIN"/>
    <property type="match status" value="1"/>
</dbReference>
<protein>
    <recommendedName>
        <fullName evidence="3">Transposase</fullName>
    </recommendedName>
</protein>
<keyword evidence="2" id="KW-1185">Reference proteome</keyword>
<accession>A0ABD3B4Z7</accession>
<evidence type="ECO:0008006" key="3">
    <source>
        <dbReference type="Google" id="ProtNLM"/>
    </source>
</evidence>
<evidence type="ECO:0000313" key="1">
    <source>
        <dbReference type="EMBL" id="KAL3538401.1"/>
    </source>
</evidence>
<gene>
    <name evidence="1" type="ORF">ACH5RR_001767</name>
</gene>
<dbReference type="InterPro" id="IPR004242">
    <property type="entry name" value="Transposase_21"/>
</dbReference>
<dbReference type="PANTHER" id="PTHR10775:SF185">
    <property type="entry name" value="OS08G0208400 PROTEIN"/>
    <property type="match status" value="1"/>
</dbReference>